<comment type="function">
    <text evidence="10 12">Specifically methylates the N3 position of the uracil ring of uridine 1498 (m3U1498) in 16S rRNA. Acts on the fully assembled 30S ribosomal subunit.</text>
</comment>
<accession>A0A1S8LA05</accession>
<dbReference type="Gene3D" id="2.40.240.20">
    <property type="entry name" value="Hypothetical PUA domain-like, domain 1"/>
    <property type="match status" value="1"/>
</dbReference>
<evidence type="ECO:0000256" key="7">
    <source>
        <dbReference type="ARBA" id="ARBA00022603"/>
    </source>
</evidence>
<dbReference type="STRING" id="84029.CROST_14600"/>
<dbReference type="PIRSF" id="PIRSF015601">
    <property type="entry name" value="MTase_slr0722"/>
    <property type="match status" value="1"/>
</dbReference>
<keyword evidence="6 12" id="KW-0698">rRNA processing</keyword>
<gene>
    <name evidence="15" type="primary">rsmE</name>
    <name evidence="15" type="ORF">CROST_018460</name>
</gene>
<dbReference type="NCBIfam" id="TIGR00046">
    <property type="entry name" value="RsmE family RNA methyltransferase"/>
    <property type="match status" value="1"/>
</dbReference>
<proteinExistence type="inferred from homology"/>
<comment type="similarity">
    <text evidence="2 12">Belongs to the RNA methyltransferase RsmE family.</text>
</comment>
<dbReference type="Pfam" id="PF04452">
    <property type="entry name" value="Methyltrans_RNA"/>
    <property type="match status" value="1"/>
</dbReference>
<dbReference type="Gene3D" id="3.40.1280.10">
    <property type="match status" value="1"/>
</dbReference>
<dbReference type="Pfam" id="PF20260">
    <property type="entry name" value="PUA_4"/>
    <property type="match status" value="1"/>
</dbReference>
<evidence type="ECO:0000313" key="16">
    <source>
        <dbReference type="Proteomes" id="UP000190951"/>
    </source>
</evidence>
<evidence type="ECO:0000256" key="12">
    <source>
        <dbReference type="PIRNR" id="PIRNR015601"/>
    </source>
</evidence>
<dbReference type="NCBIfam" id="NF008692">
    <property type="entry name" value="PRK11713.1-5"/>
    <property type="match status" value="1"/>
</dbReference>
<reference evidence="15 16" key="1">
    <citation type="submission" date="2022-04" db="EMBL/GenBank/DDBJ databases">
        <title>Genome sequence of C. roseum typestrain.</title>
        <authorList>
            <person name="Poehlein A."/>
            <person name="Schoch T."/>
            <person name="Duerre P."/>
            <person name="Daniel R."/>
        </authorList>
    </citation>
    <scope>NUCLEOTIDE SEQUENCE [LARGE SCALE GENOMIC DNA]</scope>
    <source>
        <strain evidence="15 16">DSM 7320</strain>
    </source>
</reference>
<evidence type="ECO:0000256" key="1">
    <source>
        <dbReference type="ARBA" id="ARBA00004496"/>
    </source>
</evidence>
<name>A0A1S8LA05_9CLOT</name>
<dbReference type="SUPFAM" id="SSF88697">
    <property type="entry name" value="PUA domain-like"/>
    <property type="match status" value="1"/>
</dbReference>
<evidence type="ECO:0000256" key="10">
    <source>
        <dbReference type="ARBA" id="ARBA00025699"/>
    </source>
</evidence>
<keyword evidence="5 12" id="KW-0963">Cytoplasm</keyword>
<comment type="catalytic activity">
    <reaction evidence="11 12">
        <text>uridine(1498) in 16S rRNA + S-adenosyl-L-methionine = N(3)-methyluridine(1498) in 16S rRNA + S-adenosyl-L-homocysteine + H(+)</text>
        <dbReference type="Rhea" id="RHEA:42920"/>
        <dbReference type="Rhea" id="RHEA-COMP:10283"/>
        <dbReference type="Rhea" id="RHEA-COMP:10284"/>
        <dbReference type="ChEBI" id="CHEBI:15378"/>
        <dbReference type="ChEBI" id="CHEBI:57856"/>
        <dbReference type="ChEBI" id="CHEBI:59789"/>
        <dbReference type="ChEBI" id="CHEBI:65315"/>
        <dbReference type="ChEBI" id="CHEBI:74502"/>
        <dbReference type="EC" id="2.1.1.193"/>
    </reaction>
</comment>
<dbReference type="SUPFAM" id="SSF75217">
    <property type="entry name" value="alpha/beta knot"/>
    <property type="match status" value="1"/>
</dbReference>
<keyword evidence="9 12" id="KW-0949">S-adenosyl-L-methionine</keyword>
<evidence type="ECO:0000256" key="2">
    <source>
        <dbReference type="ARBA" id="ARBA00005528"/>
    </source>
</evidence>
<evidence type="ECO:0000259" key="14">
    <source>
        <dbReference type="Pfam" id="PF20260"/>
    </source>
</evidence>
<evidence type="ECO:0000256" key="4">
    <source>
        <dbReference type="ARBA" id="ARBA00013673"/>
    </source>
</evidence>
<dbReference type="InterPro" id="IPR046886">
    <property type="entry name" value="RsmE_MTase_dom"/>
</dbReference>
<dbReference type="PANTHER" id="PTHR30027">
    <property type="entry name" value="RIBOSOMAL RNA SMALL SUBUNIT METHYLTRANSFERASE E"/>
    <property type="match status" value="1"/>
</dbReference>
<dbReference type="GO" id="GO:0070475">
    <property type="term" value="P:rRNA base methylation"/>
    <property type="evidence" value="ECO:0007669"/>
    <property type="project" value="TreeGrafter"/>
</dbReference>
<comment type="subcellular location">
    <subcellularLocation>
        <location evidence="1 12">Cytoplasm</location>
    </subcellularLocation>
</comment>
<evidence type="ECO:0000256" key="8">
    <source>
        <dbReference type="ARBA" id="ARBA00022679"/>
    </source>
</evidence>
<feature type="domain" description="Ribosomal RNA small subunit methyltransferase E methyltransferase" evidence="13">
    <location>
        <begin position="72"/>
        <end position="239"/>
    </location>
</feature>
<dbReference type="KEGG" id="crw:CROST_018460"/>
<evidence type="ECO:0000256" key="3">
    <source>
        <dbReference type="ARBA" id="ARBA00012328"/>
    </source>
</evidence>
<dbReference type="InterPro" id="IPR046887">
    <property type="entry name" value="RsmE_PUA-like"/>
</dbReference>
<protein>
    <recommendedName>
        <fullName evidence="4 12">Ribosomal RNA small subunit methyltransferase E</fullName>
        <ecNumber evidence="3 12">2.1.1.193</ecNumber>
    </recommendedName>
</protein>
<sequence length="250" mass="28361">MHKFFVGTEDICDSAAYIYGDDVKHIYKVLRLKIGEKVSINDGNSHEFLGEIEEITKETVKVKIIEKLDINNESPVNVYLYQGFPKAAKMDMIVQKNSELGIKEIIPVITKRVVVKNEKSEFKKIDRWNRIAFEAAKQSKRSVIPKVKEVSSFENMIKDLEKMDLVLVPYENKEEVGLKRVIKNIQNDKIKSVAIVIGPEGGFEEIEIEKLEKIGAYIITLGPRILRTETAGLVCTSLVMYELSDIGGII</sequence>
<dbReference type="CDD" id="cd18084">
    <property type="entry name" value="RsmE-like"/>
    <property type="match status" value="1"/>
</dbReference>
<dbReference type="InterPro" id="IPR029026">
    <property type="entry name" value="tRNA_m1G_MTases_N"/>
</dbReference>
<evidence type="ECO:0000259" key="13">
    <source>
        <dbReference type="Pfam" id="PF04452"/>
    </source>
</evidence>
<dbReference type="EC" id="2.1.1.193" evidence="3 12"/>
<evidence type="ECO:0000256" key="11">
    <source>
        <dbReference type="ARBA" id="ARBA00047944"/>
    </source>
</evidence>
<evidence type="ECO:0000256" key="5">
    <source>
        <dbReference type="ARBA" id="ARBA00022490"/>
    </source>
</evidence>
<evidence type="ECO:0000313" key="15">
    <source>
        <dbReference type="EMBL" id="URZ11129.1"/>
    </source>
</evidence>
<dbReference type="PANTHER" id="PTHR30027:SF3">
    <property type="entry name" value="16S RRNA (URACIL(1498)-N(3))-METHYLTRANSFERASE"/>
    <property type="match status" value="1"/>
</dbReference>
<dbReference type="EMBL" id="CP096983">
    <property type="protein sequence ID" value="URZ11129.1"/>
    <property type="molecule type" value="Genomic_DNA"/>
</dbReference>
<dbReference type="GO" id="GO:0005737">
    <property type="term" value="C:cytoplasm"/>
    <property type="evidence" value="ECO:0007669"/>
    <property type="project" value="UniProtKB-SubCell"/>
</dbReference>
<feature type="domain" description="Ribosomal RNA small subunit methyltransferase E PUA-like" evidence="14">
    <location>
        <begin position="18"/>
        <end position="65"/>
    </location>
</feature>
<keyword evidence="8 12" id="KW-0808">Transferase</keyword>
<keyword evidence="16" id="KW-1185">Reference proteome</keyword>
<dbReference type="AlphaFoldDB" id="A0A1S8LA05"/>
<dbReference type="InterPro" id="IPR006700">
    <property type="entry name" value="RsmE"/>
</dbReference>
<evidence type="ECO:0000256" key="6">
    <source>
        <dbReference type="ARBA" id="ARBA00022552"/>
    </source>
</evidence>
<dbReference type="Proteomes" id="UP000190951">
    <property type="component" value="Chromosome"/>
</dbReference>
<keyword evidence="7 12" id="KW-0489">Methyltransferase</keyword>
<dbReference type="InterPro" id="IPR015947">
    <property type="entry name" value="PUA-like_sf"/>
</dbReference>
<evidence type="ECO:0000256" key="9">
    <source>
        <dbReference type="ARBA" id="ARBA00022691"/>
    </source>
</evidence>
<dbReference type="GO" id="GO:0070042">
    <property type="term" value="F:rRNA (uridine-N3-)-methyltransferase activity"/>
    <property type="evidence" value="ECO:0007669"/>
    <property type="project" value="TreeGrafter"/>
</dbReference>
<dbReference type="RefSeq" id="WP_077833427.1">
    <property type="nucleotide sequence ID" value="NZ_CP096983.1"/>
</dbReference>
<dbReference type="InterPro" id="IPR029028">
    <property type="entry name" value="Alpha/beta_knot_MTases"/>
</dbReference>
<organism evidence="15 16">
    <name type="scientific">Clostridium felsineum</name>
    <dbReference type="NCBI Taxonomy" id="36839"/>
    <lineage>
        <taxon>Bacteria</taxon>
        <taxon>Bacillati</taxon>
        <taxon>Bacillota</taxon>
        <taxon>Clostridia</taxon>
        <taxon>Eubacteriales</taxon>
        <taxon>Clostridiaceae</taxon>
        <taxon>Clostridium</taxon>
    </lineage>
</organism>